<feature type="region of interest" description="Disordered" evidence="1">
    <location>
        <begin position="28"/>
        <end position="62"/>
    </location>
</feature>
<keyword evidence="2" id="KW-0732">Signal</keyword>
<comment type="caution">
    <text evidence="3">The sequence shown here is derived from an EMBL/GenBank/DDBJ whole genome shotgun (WGS) entry which is preliminary data.</text>
</comment>
<evidence type="ECO:0000313" key="4">
    <source>
        <dbReference type="Proteomes" id="UP001082899"/>
    </source>
</evidence>
<organism evidence="3 4">
    <name type="scientific">Robbsia betulipollinis</name>
    <dbReference type="NCBI Taxonomy" id="2981849"/>
    <lineage>
        <taxon>Bacteria</taxon>
        <taxon>Pseudomonadati</taxon>
        <taxon>Pseudomonadota</taxon>
        <taxon>Betaproteobacteria</taxon>
        <taxon>Burkholderiales</taxon>
        <taxon>Burkholderiaceae</taxon>
        <taxon>Robbsia</taxon>
    </lineage>
</organism>
<reference evidence="3" key="1">
    <citation type="submission" date="2022-11" db="EMBL/GenBank/DDBJ databases">
        <title>Robbsia betulipollinis sp. nov., isolated from pollen of birch (Betula pendula).</title>
        <authorList>
            <person name="Shi H."/>
            <person name="Ambika Manirajan B."/>
            <person name="Ratering S."/>
            <person name="Geissler-Plaum R."/>
            <person name="Schnell S."/>
        </authorList>
    </citation>
    <scope>NUCLEOTIDE SEQUENCE</scope>
    <source>
        <strain evidence="3">Bb-Pol-6</strain>
    </source>
</reference>
<accession>A0ABT3ZT58</accession>
<dbReference type="EMBL" id="JAPMXC010000010">
    <property type="protein sequence ID" value="MCY0389058.1"/>
    <property type="molecule type" value="Genomic_DNA"/>
</dbReference>
<evidence type="ECO:0000256" key="1">
    <source>
        <dbReference type="SAM" id="MobiDB-lite"/>
    </source>
</evidence>
<sequence length="74" mass="7723">MKNPMKNLKLIVATCASLAALTAVPGVHAQDSSMPTASQSRQSPPPPARHARRVAPNDNGCTGPASFCNTYFGN</sequence>
<dbReference type="RefSeq" id="WP_267848957.1">
    <property type="nucleotide sequence ID" value="NZ_JAPMXC010000010.1"/>
</dbReference>
<dbReference type="Proteomes" id="UP001082899">
    <property type="component" value="Unassembled WGS sequence"/>
</dbReference>
<gene>
    <name evidence="3" type="ORF">OVY01_18045</name>
</gene>
<keyword evidence="4" id="KW-1185">Reference proteome</keyword>
<feature type="signal peptide" evidence="2">
    <location>
        <begin position="1"/>
        <end position="29"/>
    </location>
</feature>
<proteinExistence type="predicted"/>
<feature type="chain" id="PRO_5045996765" evidence="2">
    <location>
        <begin position="30"/>
        <end position="74"/>
    </location>
</feature>
<protein>
    <submittedName>
        <fullName evidence="3">Uncharacterized protein</fullName>
    </submittedName>
</protein>
<name>A0ABT3ZT58_9BURK</name>
<evidence type="ECO:0000313" key="3">
    <source>
        <dbReference type="EMBL" id="MCY0389058.1"/>
    </source>
</evidence>
<evidence type="ECO:0000256" key="2">
    <source>
        <dbReference type="SAM" id="SignalP"/>
    </source>
</evidence>